<name>A0A2A6B5I9_PRIPA</name>
<dbReference type="PRINTS" id="PR00705">
    <property type="entry name" value="PAPAIN"/>
</dbReference>
<dbReference type="InterPro" id="IPR000668">
    <property type="entry name" value="Peptidase_C1A_C"/>
</dbReference>
<dbReference type="AlphaFoldDB" id="A0A2A6B5I9"/>
<accession>A0A2A6B5I9</accession>
<dbReference type="GO" id="GO:0005764">
    <property type="term" value="C:lysosome"/>
    <property type="evidence" value="ECO:0000318"/>
    <property type="project" value="GO_Central"/>
</dbReference>
<accession>A0A8R1YSP8</accession>
<gene>
    <name evidence="2" type="primary">WBGene00273832</name>
</gene>
<proteinExistence type="inferred from homology"/>
<dbReference type="EnsemblMetazoa" id="PPA35463.1">
    <property type="protein sequence ID" value="PPA35463.1"/>
    <property type="gene ID" value="WBGene00273832"/>
</dbReference>
<evidence type="ECO:0000313" key="2">
    <source>
        <dbReference type="EnsemblMetazoa" id="PPA35463.1"/>
    </source>
</evidence>
<dbReference type="PROSITE" id="PS00640">
    <property type="entry name" value="THIOL_PROTEASE_ASN"/>
    <property type="match status" value="1"/>
</dbReference>
<dbReference type="InterPro" id="IPR039417">
    <property type="entry name" value="Peptidase_C1A_papain-like"/>
</dbReference>
<dbReference type="PANTHER" id="PTHR12411">
    <property type="entry name" value="CYSTEINE PROTEASE FAMILY C1-RELATED"/>
    <property type="match status" value="1"/>
</dbReference>
<dbReference type="FunFam" id="3.90.70.10:FF:000242">
    <property type="entry name" value="Peptidase"/>
    <property type="match status" value="1"/>
</dbReference>
<dbReference type="Proteomes" id="UP000005239">
    <property type="component" value="Unassembled WGS sequence"/>
</dbReference>
<keyword evidence="3" id="KW-1185">Reference proteome</keyword>
<dbReference type="OrthoDB" id="10253408at2759"/>
<evidence type="ECO:0000313" key="3">
    <source>
        <dbReference type="Proteomes" id="UP000005239"/>
    </source>
</evidence>
<dbReference type="Gene3D" id="3.90.70.10">
    <property type="entry name" value="Cysteine proteinases"/>
    <property type="match status" value="1"/>
</dbReference>
<comment type="similarity">
    <text evidence="1">Belongs to the peptidase C1 family.</text>
</comment>
<dbReference type="CDD" id="cd02248">
    <property type="entry name" value="Peptidase_C1A"/>
    <property type="match status" value="1"/>
</dbReference>
<dbReference type="GO" id="GO:0051603">
    <property type="term" value="P:proteolysis involved in protein catabolic process"/>
    <property type="evidence" value="ECO:0000318"/>
    <property type="project" value="GO_Central"/>
</dbReference>
<dbReference type="GO" id="GO:0005615">
    <property type="term" value="C:extracellular space"/>
    <property type="evidence" value="ECO:0000318"/>
    <property type="project" value="GO_Central"/>
</dbReference>
<reference evidence="2" key="2">
    <citation type="submission" date="2022-06" db="UniProtKB">
        <authorList>
            <consortium name="EnsemblMetazoa"/>
        </authorList>
    </citation>
    <scope>IDENTIFICATION</scope>
    <source>
        <strain evidence="2">PS312</strain>
    </source>
</reference>
<evidence type="ECO:0000256" key="1">
    <source>
        <dbReference type="ARBA" id="ARBA00008455"/>
    </source>
</evidence>
<sequence>MIRGSHHHHRRDPKLYDKSCDEEAFKLFLADHKKAAAHFHRAEHRQRLCKAIEEWHHQAQSAPSQISATDSEYKKLLGSSVEFRHANTKAVPKPTEELIPKSVPDYFDWRDKGAVGDVRDQGYTCGACWAFTAVGALEAHNKIKNGGNLIGLSEQNLIDCNTQSNGGCHGGWTPNAYVFVQSNKGIDTQPAYPYTGVDGTCHFAPDKVGGRSAGFVQIPAGDEEAMKTAVAHIGPISVSIDASSRAFSSYASGIYDDTACDNTKHNHAVLIVGYGTDAAQGDYWIVKNSWGTAWGEGGYVNIARGKNQCGIANYPSYPLV</sequence>
<reference evidence="3" key="1">
    <citation type="journal article" date="2008" name="Nat. Genet.">
        <title>The Pristionchus pacificus genome provides a unique perspective on nematode lifestyle and parasitism.</title>
        <authorList>
            <person name="Dieterich C."/>
            <person name="Clifton S.W."/>
            <person name="Schuster L.N."/>
            <person name="Chinwalla A."/>
            <person name="Delehaunty K."/>
            <person name="Dinkelacker I."/>
            <person name="Fulton L."/>
            <person name="Fulton R."/>
            <person name="Godfrey J."/>
            <person name="Minx P."/>
            <person name="Mitreva M."/>
            <person name="Roeseler W."/>
            <person name="Tian H."/>
            <person name="Witte H."/>
            <person name="Yang S.P."/>
            <person name="Wilson R.K."/>
            <person name="Sommer R.J."/>
        </authorList>
    </citation>
    <scope>NUCLEOTIDE SEQUENCE [LARGE SCALE GENOMIC DNA]</scope>
    <source>
        <strain evidence="3">PS312</strain>
    </source>
</reference>
<dbReference type="InterPro" id="IPR025661">
    <property type="entry name" value="Pept_asp_AS"/>
</dbReference>
<dbReference type="GO" id="GO:0004197">
    <property type="term" value="F:cysteine-type endopeptidase activity"/>
    <property type="evidence" value="ECO:0000318"/>
    <property type="project" value="GO_Central"/>
</dbReference>
<dbReference type="SMART" id="SM00645">
    <property type="entry name" value="Pept_C1"/>
    <property type="match status" value="1"/>
</dbReference>
<protein>
    <submittedName>
        <fullName evidence="2">Peptidase</fullName>
    </submittedName>
</protein>
<dbReference type="SUPFAM" id="SSF54001">
    <property type="entry name" value="Cysteine proteinases"/>
    <property type="match status" value="1"/>
</dbReference>
<dbReference type="Pfam" id="PF00112">
    <property type="entry name" value="Peptidase_C1"/>
    <property type="match status" value="1"/>
</dbReference>
<dbReference type="InterPro" id="IPR038765">
    <property type="entry name" value="Papain-like_cys_pep_sf"/>
</dbReference>
<organism evidence="2 3">
    <name type="scientific">Pristionchus pacificus</name>
    <name type="common">Parasitic nematode worm</name>
    <dbReference type="NCBI Taxonomy" id="54126"/>
    <lineage>
        <taxon>Eukaryota</taxon>
        <taxon>Metazoa</taxon>
        <taxon>Ecdysozoa</taxon>
        <taxon>Nematoda</taxon>
        <taxon>Chromadorea</taxon>
        <taxon>Rhabditida</taxon>
        <taxon>Rhabditina</taxon>
        <taxon>Diplogasteromorpha</taxon>
        <taxon>Diplogasteroidea</taxon>
        <taxon>Neodiplogasteridae</taxon>
        <taxon>Pristionchus</taxon>
    </lineage>
</organism>
<dbReference type="InterPro" id="IPR013128">
    <property type="entry name" value="Peptidase_C1A"/>
</dbReference>